<evidence type="ECO:0000313" key="2">
    <source>
        <dbReference type="EMBL" id="GMG81411.1"/>
    </source>
</evidence>
<comment type="similarity">
    <text evidence="1">Belongs to the BolA/IbaG family.</text>
</comment>
<keyword evidence="3" id="KW-1185">Reference proteome</keyword>
<dbReference type="RefSeq" id="WP_285670066.1">
    <property type="nucleotide sequence ID" value="NZ_BSYI01000003.1"/>
</dbReference>
<dbReference type="EMBL" id="BSYI01000003">
    <property type="protein sequence ID" value="GMG81411.1"/>
    <property type="molecule type" value="Genomic_DNA"/>
</dbReference>
<reference evidence="2 3" key="1">
    <citation type="submission" date="2023-04" db="EMBL/GenBank/DDBJ databases">
        <title>Marinoamorphus aggregata gen. nov., sp. Nov., isolate from tissue of brittle star Ophioplocus japonicus.</title>
        <authorList>
            <person name="Kawano K."/>
            <person name="Sawayama S."/>
            <person name="Nakagawa S."/>
        </authorList>
    </citation>
    <scope>NUCLEOTIDE SEQUENCE [LARGE SCALE GENOMIC DNA]</scope>
    <source>
        <strain evidence="2 3">NKW23</strain>
    </source>
</reference>
<gene>
    <name evidence="2" type="ORF">LNKW23_06240</name>
</gene>
<sequence length="88" mass="9851">MSVTETIETKLRAAFAPAEMELVDESDRHRGHSGYREGGESHFRLRMVSEAFAGQSRVERQRAVNRVLAEELAERVHALAMSLKAPGE</sequence>
<comment type="caution">
    <text evidence="2">The sequence shown here is derived from an EMBL/GenBank/DDBJ whole genome shotgun (WGS) entry which is preliminary data.</text>
</comment>
<protein>
    <submittedName>
        <fullName evidence="2">BolA family transcriptional regulator</fullName>
    </submittedName>
</protein>
<name>A0ABQ6LLW9_9RHOB</name>
<dbReference type="Proteomes" id="UP001239909">
    <property type="component" value="Unassembled WGS sequence"/>
</dbReference>
<dbReference type="Gene3D" id="3.30.300.90">
    <property type="entry name" value="BolA-like"/>
    <property type="match status" value="1"/>
</dbReference>
<dbReference type="PANTHER" id="PTHR46230">
    <property type="match status" value="1"/>
</dbReference>
<dbReference type="PANTHER" id="PTHR46230:SF7">
    <property type="entry name" value="BOLA-LIKE PROTEIN 1"/>
    <property type="match status" value="1"/>
</dbReference>
<dbReference type="InterPro" id="IPR036065">
    <property type="entry name" value="BolA-like_sf"/>
</dbReference>
<evidence type="ECO:0000256" key="1">
    <source>
        <dbReference type="RuleBase" id="RU003860"/>
    </source>
</evidence>
<dbReference type="InterPro" id="IPR002634">
    <property type="entry name" value="BolA"/>
</dbReference>
<evidence type="ECO:0000313" key="3">
    <source>
        <dbReference type="Proteomes" id="UP001239909"/>
    </source>
</evidence>
<accession>A0ABQ6LLW9</accession>
<proteinExistence type="inferred from homology"/>
<dbReference type="Pfam" id="PF01722">
    <property type="entry name" value="BolA"/>
    <property type="match status" value="1"/>
</dbReference>
<organism evidence="2 3">
    <name type="scientific">Paralimibaculum aggregatum</name>
    <dbReference type="NCBI Taxonomy" id="3036245"/>
    <lineage>
        <taxon>Bacteria</taxon>
        <taxon>Pseudomonadati</taxon>
        <taxon>Pseudomonadota</taxon>
        <taxon>Alphaproteobacteria</taxon>
        <taxon>Rhodobacterales</taxon>
        <taxon>Paracoccaceae</taxon>
        <taxon>Paralimibaculum</taxon>
    </lineage>
</organism>
<dbReference type="PIRSF" id="PIRSF003113">
    <property type="entry name" value="BolA"/>
    <property type="match status" value="1"/>
</dbReference>
<dbReference type="SUPFAM" id="SSF82657">
    <property type="entry name" value="BolA-like"/>
    <property type="match status" value="1"/>
</dbReference>